<proteinExistence type="predicted"/>
<dbReference type="Pfam" id="PF05973">
    <property type="entry name" value="Gp49"/>
    <property type="match status" value="1"/>
</dbReference>
<dbReference type="Proteomes" id="UP000064967">
    <property type="component" value="Chromosome"/>
</dbReference>
<evidence type="ECO:0000313" key="1">
    <source>
        <dbReference type="EMBL" id="AKU97018.1"/>
    </source>
</evidence>
<accession>A0A0K1PU00</accession>
<dbReference type="STRING" id="1391654.AKJ09_03682"/>
<keyword evidence="2" id="KW-1185">Reference proteome</keyword>
<dbReference type="InterPro" id="IPR009241">
    <property type="entry name" value="HigB-like"/>
</dbReference>
<gene>
    <name evidence="1" type="ORF">AKJ09_03682</name>
</gene>
<dbReference type="KEGG" id="llu:AKJ09_03682"/>
<dbReference type="AlphaFoldDB" id="A0A0K1PU00"/>
<sequence length="106" mass="12022">MSDEFGAWFKGLDDAAQDDVARVVDMLEAKGVSLGFPQSSEIKGSKYALRELRIQSKGRPIRVIYAFDPVRDAYLIIGGDKTGNGRFYEEIVREAEKIWTEYLAER</sequence>
<reference evidence="1 2" key="1">
    <citation type="submission" date="2015-08" db="EMBL/GenBank/DDBJ databases">
        <authorList>
            <person name="Babu N.S."/>
            <person name="Beckwith C.J."/>
            <person name="Beseler K.G."/>
            <person name="Brison A."/>
            <person name="Carone J.V."/>
            <person name="Caskin T.P."/>
            <person name="Diamond M."/>
            <person name="Durham M.E."/>
            <person name="Foxe J.M."/>
            <person name="Go M."/>
            <person name="Henderson B.A."/>
            <person name="Jones I.B."/>
            <person name="McGettigan J.A."/>
            <person name="Micheletti S.J."/>
            <person name="Nasrallah M.E."/>
            <person name="Ortiz D."/>
            <person name="Piller C.R."/>
            <person name="Privatt S.R."/>
            <person name="Schneider S.L."/>
            <person name="Sharp S."/>
            <person name="Smith T.C."/>
            <person name="Stanton J.D."/>
            <person name="Ullery H.E."/>
            <person name="Wilson R.J."/>
            <person name="Serrano M.G."/>
            <person name="Buck G."/>
            <person name="Lee V."/>
            <person name="Wang Y."/>
            <person name="Carvalho R."/>
            <person name="Voegtly L."/>
            <person name="Shi R."/>
            <person name="Duckworth R."/>
            <person name="Johnson A."/>
            <person name="Loviza R."/>
            <person name="Walstead R."/>
            <person name="Shah Z."/>
            <person name="Kiflezghi M."/>
            <person name="Wade K."/>
            <person name="Ball S.L."/>
            <person name="Bradley K.W."/>
            <person name="Asai D.J."/>
            <person name="Bowman C.A."/>
            <person name="Russell D.A."/>
            <person name="Pope W.H."/>
            <person name="Jacobs-Sera D."/>
            <person name="Hendrix R.W."/>
            <person name="Hatfull G.F."/>
        </authorList>
    </citation>
    <scope>NUCLEOTIDE SEQUENCE [LARGE SCALE GENOMIC DNA]</scope>
    <source>
        <strain evidence="1 2">DSM 27648</strain>
    </source>
</reference>
<protein>
    <recommendedName>
        <fullName evidence="3">Addiction module toxin RelE</fullName>
    </recommendedName>
</protein>
<evidence type="ECO:0000313" key="2">
    <source>
        <dbReference type="Proteomes" id="UP000064967"/>
    </source>
</evidence>
<name>A0A0K1PU00_9BACT</name>
<organism evidence="1 2">
    <name type="scientific">Labilithrix luteola</name>
    <dbReference type="NCBI Taxonomy" id="1391654"/>
    <lineage>
        <taxon>Bacteria</taxon>
        <taxon>Pseudomonadati</taxon>
        <taxon>Myxococcota</taxon>
        <taxon>Polyangia</taxon>
        <taxon>Polyangiales</taxon>
        <taxon>Labilitrichaceae</taxon>
        <taxon>Labilithrix</taxon>
    </lineage>
</organism>
<dbReference type="EMBL" id="CP012333">
    <property type="protein sequence ID" value="AKU97018.1"/>
    <property type="molecule type" value="Genomic_DNA"/>
</dbReference>
<evidence type="ECO:0008006" key="3">
    <source>
        <dbReference type="Google" id="ProtNLM"/>
    </source>
</evidence>